<reference evidence="1" key="1">
    <citation type="submission" date="2021-06" db="EMBL/GenBank/DDBJ databases">
        <authorList>
            <person name="Kallberg Y."/>
            <person name="Tangrot J."/>
            <person name="Rosling A."/>
        </authorList>
    </citation>
    <scope>NUCLEOTIDE SEQUENCE</scope>
    <source>
        <strain evidence="1">AU212A</strain>
    </source>
</reference>
<dbReference type="EMBL" id="CAJVPM010003416">
    <property type="protein sequence ID" value="CAG8501055.1"/>
    <property type="molecule type" value="Genomic_DNA"/>
</dbReference>
<keyword evidence="2" id="KW-1185">Reference proteome</keyword>
<evidence type="ECO:0000313" key="1">
    <source>
        <dbReference type="EMBL" id="CAG8501055.1"/>
    </source>
</evidence>
<sequence length="94" mass="10939">MNTISIARQDLFSKIIKVIDEYLIEPISNAIKMKISQYLFVSANKIEPSVEELHYEQENNQLASEGFIKDQCDAYLIILWAIVDKVEQEEVLEF</sequence>
<gene>
    <name evidence="1" type="ORF">SCALOS_LOCUS3243</name>
</gene>
<evidence type="ECO:0000313" key="2">
    <source>
        <dbReference type="Proteomes" id="UP000789860"/>
    </source>
</evidence>
<organism evidence="1 2">
    <name type="scientific">Scutellospora calospora</name>
    <dbReference type="NCBI Taxonomy" id="85575"/>
    <lineage>
        <taxon>Eukaryota</taxon>
        <taxon>Fungi</taxon>
        <taxon>Fungi incertae sedis</taxon>
        <taxon>Mucoromycota</taxon>
        <taxon>Glomeromycotina</taxon>
        <taxon>Glomeromycetes</taxon>
        <taxon>Diversisporales</taxon>
        <taxon>Gigasporaceae</taxon>
        <taxon>Scutellospora</taxon>
    </lineage>
</organism>
<name>A0ACA9KYL2_9GLOM</name>
<accession>A0ACA9KYL2</accession>
<proteinExistence type="predicted"/>
<protein>
    <submittedName>
        <fullName evidence="1">7449_t:CDS:1</fullName>
    </submittedName>
</protein>
<dbReference type="Proteomes" id="UP000789860">
    <property type="component" value="Unassembled WGS sequence"/>
</dbReference>
<comment type="caution">
    <text evidence="1">The sequence shown here is derived from an EMBL/GenBank/DDBJ whole genome shotgun (WGS) entry which is preliminary data.</text>
</comment>